<accession>A0ABY2X8K0</accession>
<dbReference type="InterPro" id="IPR005501">
    <property type="entry name" value="LamB/YcsF/PxpA-like"/>
</dbReference>
<dbReference type="PANTHER" id="PTHR30292:SF0">
    <property type="entry name" value="5-OXOPROLINASE SUBUNIT A"/>
    <property type="match status" value="1"/>
</dbReference>
<organism evidence="1 2">
    <name type="scientific">Arenibacterium halophilum</name>
    <dbReference type="NCBI Taxonomy" id="2583821"/>
    <lineage>
        <taxon>Bacteria</taxon>
        <taxon>Pseudomonadati</taxon>
        <taxon>Pseudomonadota</taxon>
        <taxon>Alphaproteobacteria</taxon>
        <taxon>Rhodobacterales</taxon>
        <taxon>Paracoccaceae</taxon>
        <taxon>Arenibacterium</taxon>
    </lineage>
</organism>
<dbReference type="RefSeq" id="WP_138864794.1">
    <property type="nucleotide sequence ID" value="NZ_VCPC01000003.1"/>
</dbReference>
<protein>
    <submittedName>
        <fullName evidence="1">LamB/YcsF family protein</fullName>
    </submittedName>
</protein>
<evidence type="ECO:0000313" key="2">
    <source>
        <dbReference type="Proteomes" id="UP001191082"/>
    </source>
</evidence>
<dbReference type="Proteomes" id="UP001191082">
    <property type="component" value="Unassembled WGS sequence"/>
</dbReference>
<dbReference type="CDD" id="cd10787">
    <property type="entry name" value="LamB_YcsF_like"/>
    <property type="match status" value="1"/>
</dbReference>
<dbReference type="EMBL" id="VCPC01000003">
    <property type="protein sequence ID" value="TMV11732.1"/>
    <property type="molecule type" value="Genomic_DNA"/>
</dbReference>
<dbReference type="Pfam" id="PF03746">
    <property type="entry name" value="LamB_YcsF"/>
    <property type="match status" value="1"/>
</dbReference>
<gene>
    <name evidence="1" type="ORF">FGK64_15810</name>
</gene>
<dbReference type="SUPFAM" id="SSF88713">
    <property type="entry name" value="Glycoside hydrolase/deacetylase"/>
    <property type="match status" value="1"/>
</dbReference>
<reference evidence="1 2" key="1">
    <citation type="submission" date="2019-05" db="EMBL/GenBank/DDBJ databases">
        <title>Marivita sp. nov. isolated from sea sediment.</title>
        <authorList>
            <person name="Kim W."/>
        </authorList>
    </citation>
    <scope>NUCLEOTIDE SEQUENCE [LARGE SCALE GENOMIC DNA]</scope>
    <source>
        <strain evidence="1 2">CAU 1492</strain>
    </source>
</reference>
<proteinExistence type="predicted"/>
<dbReference type="InterPro" id="IPR011330">
    <property type="entry name" value="Glyco_hydro/deAcase_b/a-brl"/>
</dbReference>
<sequence>MRIDLNSDLGEGFGPWTMGDDAAMLSLVSSANIACGGHASDPETMLAALEQAVARGVVIGAHPGYADREGFGRRIIPMTPRAIGAMVAAQVGALAGVAAIAGARVAYVKPHGALGNLACDDADVARAIVGAVAAQPGRLAILAISGTVLEHEARAAGVQVFSEIFADRAYMPDGRLMPRNRTGAVLHDRDEAVDRLLRFLETGQMPVAEGAPIKLAAQSVCVHGDSPGAVAMALALRDRLLAQGVTIAPFLDVG</sequence>
<name>A0ABY2X8K0_9RHOB</name>
<dbReference type="Gene3D" id="3.20.20.370">
    <property type="entry name" value="Glycoside hydrolase/deacetylase"/>
    <property type="match status" value="1"/>
</dbReference>
<dbReference type="NCBIfam" id="NF003816">
    <property type="entry name" value="PRK05406.1-5"/>
    <property type="match status" value="1"/>
</dbReference>
<keyword evidence="2" id="KW-1185">Reference proteome</keyword>
<evidence type="ECO:0000313" key="1">
    <source>
        <dbReference type="EMBL" id="TMV11732.1"/>
    </source>
</evidence>
<comment type="caution">
    <text evidence="1">The sequence shown here is derived from an EMBL/GenBank/DDBJ whole genome shotgun (WGS) entry which is preliminary data.</text>
</comment>
<dbReference type="NCBIfam" id="NF003814">
    <property type="entry name" value="PRK05406.1-3"/>
    <property type="match status" value="1"/>
</dbReference>
<dbReference type="PANTHER" id="PTHR30292">
    <property type="entry name" value="UNCHARACTERIZED PROTEIN YBGL-RELATED"/>
    <property type="match status" value="1"/>
</dbReference>